<keyword evidence="2" id="KW-0812">Transmembrane</keyword>
<evidence type="ECO:0000256" key="1">
    <source>
        <dbReference type="SAM" id="MobiDB-lite"/>
    </source>
</evidence>
<accession>A0A813J3F7</accession>
<keyword evidence="2" id="KW-0472">Membrane</keyword>
<evidence type="ECO:0000313" key="5">
    <source>
        <dbReference type="Proteomes" id="UP000626109"/>
    </source>
</evidence>
<sequence>MWATQKQNQNVNLQTDLLMAQKLMAAGIPQKPMAAGSPSGQANQKWLGFIPYHVGPPCTYANGMKHWLVLIISAQLVVAVLSLVLAGNILTPIWMGLTAVVGLYAYHQQMNITYICLWGVLSLFNALSGLVSSVFALITGILGMDVSSVVIEASVPAVYLLAAAFAWHLLNKYYDNPGRKAYYDPLGADFDKYDPGKNSSVDKYADEAGNKVFGRGNYGSSGPEFPRRKTECC</sequence>
<dbReference type="Proteomes" id="UP000626109">
    <property type="component" value="Unassembled WGS sequence"/>
</dbReference>
<reference evidence="4" key="1">
    <citation type="submission" date="2021-02" db="EMBL/GenBank/DDBJ databases">
        <authorList>
            <person name="Dougan E. K."/>
            <person name="Rhodes N."/>
            <person name="Thang M."/>
            <person name="Chan C."/>
        </authorList>
    </citation>
    <scope>NUCLEOTIDE SEQUENCE</scope>
</reference>
<feature type="transmembrane region" description="Helical" evidence="2">
    <location>
        <begin position="67"/>
        <end position="85"/>
    </location>
</feature>
<feature type="transmembrane region" description="Helical" evidence="2">
    <location>
        <begin position="91"/>
        <end position="107"/>
    </location>
</feature>
<keyword evidence="2" id="KW-1133">Transmembrane helix</keyword>
<name>A0A813J3F7_POLGL</name>
<dbReference type="EMBL" id="CAJNNV010006375">
    <property type="protein sequence ID" value="CAE8593509.1"/>
    <property type="molecule type" value="Genomic_DNA"/>
</dbReference>
<evidence type="ECO:0000313" key="4">
    <source>
        <dbReference type="EMBL" id="CAE8662722.1"/>
    </source>
</evidence>
<evidence type="ECO:0000256" key="2">
    <source>
        <dbReference type="SAM" id="Phobius"/>
    </source>
</evidence>
<proteinExistence type="predicted"/>
<feature type="transmembrane region" description="Helical" evidence="2">
    <location>
        <begin position="149"/>
        <end position="170"/>
    </location>
</feature>
<dbReference type="OrthoDB" id="480272at2759"/>
<organism evidence="4 5">
    <name type="scientific">Polarella glacialis</name>
    <name type="common">Dinoflagellate</name>
    <dbReference type="NCBI Taxonomy" id="89957"/>
    <lineage>
        <taxon>Eukaryota</taxon>
        <taxon>Sar</taxon>
        <taxon>Alveolata</taxon>
        <taxon>Dinophyceae</taxon>
        <taxon>Suessiales</taxon>
        <taxon>Suessiaceae</taxon>
        <taxon>Polarella</taxon>
    </lineage>
</organism>
<keyword evidence="6" id="KW-1185">Reference proteome</keyword>
<dbReference type="AlphaFoldDB" id="A0A813J3F7"/>
<feature type="transmembrane region" description="Helical" evidence="2">
    <location>
        <begin position="114"/>
        <end position="143"/>
    </location>
</feature>
<dbReference type="EMBL" id="CAJNNW010018318">
    <property type="protein sequence ID" value="CAE8662722.1"/>
    <property type="molecule type" value="Genomic_DNA"/>
</dbReference>
<gene>
    <name evidence="3" type="ORF">PGLA1383_LOCUS12102</name>
    <name evidence="4" type="ORF">PGLA2088_LOCUS14993</name>
</gene>
<protein>
    <submittedName>
        <fullName evidence="4">Uncharacterized protein</fullName>
    </submittedName>
</protein>
<feature type="region of interest" description="Disordered" evidence="1">
    <location>
        <begin position="214"/>
        <end position="233"/>
    </location>
</feature>
<evidence type="ECO:0000313" key="6">
    <source>
        <dbReference type="Proteomes" id="UP000654075"/>
    </source>
</evidence>
<evidence type="ECO:0000313" key="3">
    <source>
        <dbReference type="EMBL" id="CAE8593509.1"/>
    </source>
</evidence>
<comment type="caution">
    <text evidence="4">The sequence shown here is derived from an EMBL/GenBank/DDBJ whole genome shotgun (WGS) entry which is preliminary data.</text>
</comment>
<dbReference type="Proteomes" id="UP000654075">
    <property type="component" value="Unassembled WGS sequence"/>
</dbReference>